<dbReference type="GO" id="GO:0000162">
    <property type="term" value="P:L-tryptophan biosynthetic process"/>
    <property type="evidence" value="ECO:0007669"/>
    <property type="project" value="UniProtKB-UniRule"/>
</dbReference>
<dbReference type="InterPro" id="IPR001240">
    <property type="entry name" value="PRAI_dom"/>
</dbReference>
<sequence length="214" mass="23652">MMLKVCGMKYADNIAEVAGLEPDFMGFIFYSRSARYVGDALDARLLQSLPPRIRKVGVFVDETLDYMREQIIRYSLDMAQLHGCETPAQCAALQAVGVPVIKAFGVDAAFSLAQLEPYVPHCTYFLFDTKGPQPGGNGALFDWSLLRDYQLPVPYLLAGGLGLEHAEQLQRLQLRGLRGLDLNSRFEAAPAVKDVAKLRQLFRLLRQPAASAAS</sequence>
<dbReference type="HAMAP" id="MF_00135">
    <property type="entry name" value="PRAI"/>
    <property type="match status" value="1"/>
</dbReference>
<evidence type="ECO:0000256" key="6">
    <source>
        <dbReference type="ARBA" id="ARBA00022822"/>
    </source>
</evidence>
<evidence type="ECO:0000256" key="3">
    <source>
        <dbReference type="ARBA" id="ARBA00012572"/>
    </source>
</evidence>
<comment type="similarity">
    <text evidence="9">Belongs to the TrpF family.</text>
</comment>
<evidence type="ECO:0000259" key="10">
    <source>
        <dbReference type="Pfam" id="PF00697"/>
    </source>
</evidence>
<keyword evidence="6 9" id="KW-0822">Tryptophan biosynthesis</keyword>
<dbReference type="EC" id="5.3.1.24" evidence="3 9"/>
<keyword evidence="8 9" id="KW-0413">Isomerase</keyword>
<dbReference type="Gene3D" id="3.20.20.70">
    <property type="entry name" value="Aldolase class I"/>
    <property type="match status" value="1"/>
</dbReference>
<dbReference type="UniPathway" id="UPA00035">
    <property type="reaction ID" value="UER00042"/>
</dbReference>
<evidence type="ECO:0000313" key="11">
    <source>
        <dbReference type="EMBL" id="SHI87891.1"/>
    </source>
</evidence>
<dbReference type="InterPro" id="IPR011060">
    <property type="entry name" value="RibuloseP-bd_barrel"/>
</dbReference>
<dbReference type="CDD" id="cd00405">
    <property type="entry name" value="PRAI"/>
    <property type="match status" value="1"/>
</dbReference>
<dbReference type="AlphaFoldDB" id="A0A1M6EQY2"/>
<evidence type="ECO:0000256" key="7">
    <source>
        <dbReference type="ARBA" id="ARBA00023141"/>
    </source>
</evidence>
<gene>
    <name evidence="9" type="primary">trpF</name>
    <name evidence="11" type="ORF">SAMN02745146_1782</name>
</gene>
<proteinExistence type="inferred from homology"/>
<evidence type="ECO:0000256" key="2">
    <source>
        <dbReference type="ARBA" id="ARBA00004664"/>
    </source>
</evidence>
<protein>
    <recommendedName>
        <fullName evidence="4 9">N-(5'-phosphoribosyl)anthranilate isomerase</fullName>
        <shortName evidence="9">PRAI</shortName>
        <ecNumber evidence="3 9">5.3.1.24</ecNumber>
    </recommendedName>
</protein>
<accession>A0A1M6EQY2</accession>
<comment type="pathway">
    <text evidence="2 9">Amino-acid biosynthesis; L-tryptophan biosynthesis; L-tryptophan from chorismate: step 3/5.</text>
</comment>
<feature type="domain" description="N-(5'phosphoribosyl) anthranilate isomerase (PRAI)" evidence="10">
    <location>
        <begin position="4"/>
        <end position="202"/>
    </location>
</feature>
<comment type="catalytic activity">
    <reaction evidence="1 9">
        <text>N-(5-phospho-beta-D-ribosyl)anthranilate = 1-(2-carboxyphenylamino)-1-deoxy-D-ribulose 5-phosphate</text>
        <dbReference type="Rhea" id="RHEA:21540"/>
        <dbReference type="ChEBI" id="CHEBI:18277"/>
        <dbReference type="ChEBI" id="CHEBI:58613"/>
        <dbReference type="EC" id="5.3.1.24"/>
    </reaction>
</comment>
<dbReference type="PANTHER" id="PTHR42894:SF1">
    <property type="entry name" value="N-(5'-PHOSPHORIBOSYL)ANTHRANILATE ISOMERASE"/>
    <property type="match status" value="1"/>
</dbReference>
<dbReference type="PANTHER" id="PTHR42894">
    <property type="entry name" value="N-(5'-PHOSPHORIBOSYL)ANTHRANILATE ISOMERASE"/>
    <property type="match status" value="1"/>
</dbReference>
<evidence type="ECO:0000256" key="9">
    <source>
        <dbReference type="HAMAP-Rule" id="MF_00135"/>
    </source>
</evidence>
<dbReference type="GO" id="GO:0004640">
    <property type="term" value="F:phosphoribosylanthranilate isomerase activity"/>
    <property type="evidence" value="ECO:0007669"/>
    <property type="project" value="UniProtKB-UniRule"/>
</dbReference>
<reference evidence="11 12" key="1">
    <citation type="submission" date="2016-11" db="EMBL/GenBank/DDBJ databases">
        <authorList>
            <person name="Jaros S."/>
            <person name="Januszkiewicz K."/>
            <person name="Wedrychowicz H."/>
        </authorList>
    </citation>
    <scope>NUCLEOTIDE SEQUENCE [LARGE SCALE GENOMIC DNA]</scope>
    <source>
        <strain evidence="11 12">DSM 21074</strain>
    </source>
</reference>
<evidence type="ECO:0000256" key="1">
    <source>
        <dbReference type="ARBA" id="ARBA00001164"/>
    </source>
</evidence>
<dbReference type="InterPro" id="IPR013785">
    <property type="entry name" value="Aldolase_TIM"/>
</dbReference>
<evidence type="ECO:0000256" key="5">
    <source>
        <dbReference type="ARBA" id="ARBA00022605"/>
    </source>
</evidence>
<dbReference type="Proteomes" id="UP000184418">
    <property type="component" value="Unassembled WGS sequence"/>
</dbReference>
<keyword evidence="5 9" id="KW-0028">Amino-acid biosynthesis</keyword>
<keyword evidence="12" id="KW-1185">Reference proteome</keyword>
<evidence type="ECO:0000256" key="8">
    <source>
        <dbReference type="ARBA" id="ARBA00023235"/>
    </source>
</evidence>
<name>A0A1M6EQY2_9BACT</name>
<dbReference type="STRING" id="1121955.SAMN02745146_1782"/>
<dbReference type="Pfam" id="PF00697">
    <property type="entry name" value="PRAI"/>
    <property type="match status" value="1"/>
</dbReference>
<dbReference type="InterPro" id="IPR044643">
    <property type="entry name" value="TrpF_fam"/>
</dbReference>
<evidence type="ECO:0000256" key="4">
    <source>
        <dbReference type="ARBA" id="ARBA00022272"/>
    </source>
</evidence>
<keyword evidence="7 9" id="KW-0057">Aromatic amino acid biosynthesis</keyword>
<dbReference type="SUPFAM" id="SSF51366">
    <property type="entry name" value="Ribulose-phoshate binding barrel"/>
    <property type="match status" value="1"/>
</dbReference>
<organism evidence="11 12">
    <name type="scientific">Hymenobacter daecheongensis DSM 21074</name>
    <dbReference type="NCBI Taxonomy" id="1121955"/>
    <lineage>
        <taxon>Bacteria</taxon>
        <taxon>Pseudomonadati</taxon>
        <taxon>Bacteroidota</taxon>
        <taxon>Cytophagia</taxon>
        <taxon>Cytophagales</taxon>
        <taxon>Hymenobacteraceae</taxon>
        <taxon>Hymenobacter</taxon>
    </lineage>
</organism>
<dbReference type="EMBL" id="FQYN01000003">
    <property type="protein sequence ID" value="SHI87891.1"/>
    <property type="molecule type" value="Genomic_DNA"/>
</dbReference>
<evidence type="ECO:0000313" key="12">
    <source>
        <dbReference type="Proteomes" id="UP000184418"/>
    </source>
</evidence>